<reference evidence="1 2" key="1">
    <citation type="journal article" date="2024" name="Plant Biotechnol. J.">
        <title>Genome and CRISPR/Cas9 system of a widespread forest tree (Populus alba) in the world.</title>
        <authorList>
            <person name="Liu Y.J."/>
            <person name="Jiang P.F."/>
            <person name="Han X.M."/>
            <person name="Li X.Y."/>
            <person name="Wang H.M."/>
            <person name="Wang Y.J."/>
            <person name="Wang X.X."/>
            <person name="Zeng Q.Y."/>
        </authorList>
    </citation>
    <scope>NUCLEOTIDE SEQUENCE [LARGE SCALE GENOMIC DNA]</scope>
    <source>
        <strain evidence="2">cv. PAL-ZL1</strain>
    </source>
</reference>
<organism evidence="1 2">
    <name type="scientific">Populus alba</name>
    <name type="common">White poplar</name>
    <dbReference type="NCBI Taxonomy" id="43335"/>
    <lineage>
        <taxon>Eukaryota</taxon>
        <taxon>Viridiplantae</taxon>
        <taxon>Streptophyta</taxon>
        <taxon>Embryophyta</taxon>
        <taxon>Tracheophyta</taxon>
        <taxon>Spermatophyta</taxon>
        <taxon>Magnoliopsida</taxon>
        <taxon>eudicotyledons</taxon>
        <taxon>Gunneridae</taxon>
        <taxon>Pentapetalae</taxon>
        <taxon>rosids</taxon>
        <taxon>fabids</taxon>
        <taxon>Malpighiales</taxon>
        <taxon>Salicaceae</taxon>
        <taxon>Saliceae</taxon>
        <taxon>Populus</taxon>
    </lineage>
</organism>
<protein>
    <submittedName>
        <fullName evidence="1">Uncharacterized protein</fullName>
    </submittedName>
</protein>
<dbReference type="EMBL" id="RCHU02000010">
    <property type="protein sequence ID" value="KAL3578600.1"/>
    <property type="molecule type" value="Genomic_DNA"/>
</dbReference>
<proteinExistence type="predicted"/>
<evidence type="ECO:0000313" key="1">
    <source>
        <dbReference type="EMBL" id="KAL3578600.1"/>
    </source>
</evidence>
<sequence length="2020" mass="228399">MGTATSSMAAKFAFFPPNPPSYTILVDEETGKLRLSSDVIHQRDNVDILKLCTKKGNEIVAMYVKNPSASLTVLYSHGNAADIGQMYHIFTELSSHLNLNLVGYDYSGYGQSSGKPSEHETYSDIEAAYKCLEETYGAKEEDIILYGQSVGSGPALELATHLPGLRALILHSPILSGLRVMYPIKKTFWFDIYKNIDKIPLVNCPVLVIHGTEDEVVNFSHGKQLWELCKEKYEPLWLKGGNHCNLELYPEYLKHLKKFISAIEKQPPHLRNVSAQSTDQPEHPLNAAESKADKPRPSTDHKEKARPSFGQREKSRLSTDNREKARASTDRRERTRKSIDRVGKARNSTDQQEKARNSFDRSSSTSLMAPVLSRSLATSASLISLSSSIRHPNNKVFNLRSVFLPQNNGLRKGFSCSGLKWKPEKRSDQVSVRCKAAVAEKESTDTSGEKFEYQAEVSRLLDLIVHSLYSHKEVFLRELVSNASDALDKLRFLSVTEPSLLGDAGDLEIRIRSDPDNGIITITDTGIGMTKEELVDCLGTIAQSGTSKFLKALKENKDVGADNDLIGQFGVGFYSAFLVSEKVVVSTKSPKSDKQYVWESEADSSSYVIKEETDPEKILRRGTEITLYLKEDDKYEFSDAVRIQGLVKNYSQFVAFPIYTWVEKSRTVEVEEEEEPKGEDVPEMRNPKEVEKDEYQEFYKKTFNEFLDPLAYTHFTTEGEVEFRSVLYIPGMGPLNNEDVINPKTKNIRLHVKRVFISDDFDGELFPRYLSFVRGVVDSDDLPLNVSREILQESRIVRIMRKRLVRKAFDMVQDLSESENKEDYKKFWENFGKFLKLGCVEDSGNHKRITPLLRFYTSKSEEELTSLDEYVENMGENQKAIYYLATDSLKSAKSAPFLEKLVQKDIEVLYLIEPIDEVAIQNLQTYKEKKFVDISKEDLELGDDDEVKDRETKQEYNLLCDWIKQQLGEKVAKVQVSKRLSSSPCVLVSGKFGWSANMERLMKAQTLGDQSSLEFMRGRRILEINPDHPIIKDMNAACKNAPDSDDAKRAIDLLYDTALISSGFTPDSPAELGGKIYEMMAMALGGRWGRSDGDKEEAAEGNAAESDANASEVSEPQVIEPSEVGVLPQNDKLDNPSYGDLTKSFRLSPCFFKGYATAAAAEVISSTDESELSWSDDFQGSMEESDKNFRKLESQFMPQQKKMMAGMGIGKYTILKRRQVKMETEAWEQTAREYQEMLEDMCEQKLAPNLPYVKSLFLVITMHKLMGLLMTGNGGTASIRVVQAASVVGEAIENEAKIHKFLEKTKKRKNLKDKISEDESGAAIYEGEKLTKEQEKLRKKVTTLIKKQKVHQVRRIVKGHDDSMPWGQEAHLKVGSRLIQLMIESAYIQPPIDQIGDGPPDIRPAFVHTLKTITKDTQKSSRRYGVIECDPLVRKGLEKSARHMVIPYMPMLVPPLNWTGYDQGAYFFLPSYVMRIHGAKQQRVAIKRASRNQLEPVFKALDTLGNTKWRVNKRILAVIDRIWASGGHLAGLVDREDVPLPEEPQTEDEAEIRKWRWKVKSVKKENSERHSQRCDVELKLEVARKMKDEEGFYYPHNVDFRGRAYPMHPYLNHLGSDVCRGILEFAEGRPLGKSGLRWLKIHLANLYAGGVDKLSYDGRISFTENHLDDIFDSADRPLEGQRWWLGAEDPFQCLAVCINLSEALRSPSPETAISHTPVHQDGSCNGLQHYAALGRDKLGAAAVNLVGGGKPADVYSGIAARVLDIMRRDAEIDPAINPNSVHAKLLINQVDRKLVKQTVMTSVYGVTYIGARDQIKRRLKERCNIADDPQLYSAACYAAKTTLTALEEMFEGARGIMAWLGECAKVIASENQPVQWTTPFGLPVVQPYRQLGRQLIKTSLQVLTLQRETDKVMVKRQRTAFPPNFVHSLDGSHMMMTAVACKEAGLNFAGVHDSYWTHACDVDEMNRILREKFVELYETPILENLLESFQSSFPNLKFPPLPERGDFDLRDVLQSTYFFN</sequence>
<evidence type="ECO:0000313" key="2">
    <source>
        <dbReference type="Proteomes" id="UP000309997"/>
    </source>
</evidence>
<keyword evidence="2" id="KW-1185">Reference proteome</keyword>
<gene>
    <name evidence="1" type="ORF">D5086_020104</name>
</gene>
<dbReference type="Proteomes" id="UP000309997">
    <property type="component" value="Unassembled WGS sequence"/>
</dbReference>
<comment type="caution">
    <text evidence="1">The sequence shown here is derived from an EMBL/GenBank/DDBJ whole genome shotgun (WGS) entry which is preliminary data.</text>
</comment>
<accession>A0ACC4BJ44</accession>
<name>A0ACC4BJ44_POPAL</name>